<comment type="similarity">
    <text evidence="1">Belongs to the GMC oxidoreductase family.</text>
</comment>
<dbReference type="RefSeq" id="XP_009223337.1">
    <property type="nucleotide sequence ID" value="XM_009225073.1"/>
</dbReference>
<dbReference type="GO" id="GO:0050660">
    <property type="term" value="F:flavin adenine dinucleotide binding"/>
    <property type="evidence" value="ECO:0007669"/>
    <property type="project" value="InterPro"/>
</dbReference>
<dbReference type="InterPro" id="IPR036188">
    <property type="entry name" value="FAD/NAD-bd_sf"/>
</dbReference>
<dbReference type="Pfam" id="PF00732">
    <property type="entry name" value="GMC_oxred_N"/>
    <property type="match status" value="1"/>
</dbReference>
<reference evidence="9" key="5">
    <citation type="submission" date="2018-04" db="UniProtKB">
        <authorList>
            <consortium name="EnsemblFungi"/>
        </authorList>
    </citation>
    <scope>IDENTIFICATION</scope>
    <source>
        <strain evidence="9">R3-111a-1</strain>
    </source>
</reference>
<evidence type="ECO:0000259" key="7">
    <source>
        <dbReference type="Pfam" id="PF05199"/>
    </source>
</evidence>
<dbReference type="GO" id="GO:0016614">
    <property type="term" value="F:oxidoreductase activity, acting on CH-OH group of donors"/>
    <property type="evidence" value="ECO:0007669"/>
    <property type="project" value="InterPro"/>
</dbReference>
<dbReference type="SUPFAM" id="SSF51905">
    <property type="entry name" value="FAD/NAD(P)-binding domain"/>
    <property type="match status" value="1"/>
</dbReference>
<dbReference type="HOGENOM" id="CLU_011025_2_1_1"/>
<dbReference type="InterPro" id="IPR053208">
    <property type="entry name" value="GMC_Oxidoreductase_CD"/>
</dbReference>
<dbReference type="GeneID" id="20347707"/>
<reference evidence="9" key="4">
    <citation type="journal article" date="2015" name="G3 (Bethesda)">
        <title>Genome sequences of three phytopathogenic species of the Magnaporthaceae family of fungi.</title>
        <authorList>
            <person name="Okagaki L.H."/>
            <person name="Nunes C.C."/>
            <person name="Sailsbery J."/>
            <person name="Clay B."/>
            <person name="Brown D."/>
            <person name="John T."/>
            <person name="Oh Y."/>
            <person name="Young N."/>
            <person name="Fitzgerald M."/>
            <person name="Haas B.J."/>
            <person name="Zeng Q."/>
            <person name="Young S."/>
            <person name="Adiconis X."/>
            <person name="Fan L."/>
            <person name="Levin J.Z."/>
            <person name="Mitchell T.K."/>
            <person name="Okubara P.A."/>
            <person name="Farman M.L."/>
            <person name="Kohn L.M."/>
            <person name="Birren B."/>
            <person name="Ma L.-J."/>
            <person name="Dean R.A."/>
        </authorList>
    </citation>
    <scope>NUCLEOTIDE SEQUENCE</scope>
    <source>
        <strain evidence="9">R3-111a-1</strain>
    </source>
</reference>
<dbReference type="PANTHER" id="PTHR47190">
    <property type="entry name" value="DEHYDROGENASE, PUTATIVE-RELATED"/>
    <property type="match status" value="1"/>
</dbReference>
<dbReference type="Gene3D" id="3.30.410.10">
    <property type="entry name" value="Cholesterol Oxidase, domain 2"/>
    <property type="match status" value="1"/>
</dbReference>
<evidence type="ECO:0000256" key="2">
    <source>
        <dbReference type="ARBA" id="ARBA00022630"/>
    </source>
</evidence>
<dbReference type="Gene3D" id="3.50.50.60">
    <property type="entry name" value="FAD/NAD(P)-binding domain"/>
    <property type="match status" value="1"/>
</dbReference>
<dbReference type="Proteomes" id="UP000006039">
    <property type="component" value="Unassembled WGS sequence"/>
</dbReference>
<name>J3P152_GAET3</name>
<feature type="binding site" evidence="4">
    <location>
        <position position="237"/>
    </location>
    <ligand>
        <name>FAD</name>
        <dbReference type="ChEBI" id="CHEBI:57692"/>
    </ligand>
</feature>
<evidence type="ECO:0000256" key="4">
    <source>
        <dbReference type="PIRSR" id="PIRSR000137-2"/>
    </source>
</evidence>
<evidence type="ECO:0000313" key="8">
    <source>
        <dbReference type="EMBL" id="EJT77337.1"/>
    </source>
</evidence>
<dbReference type="InterPro" id="IPR000172">
    <property type="entry name" value="GMC_OxRdtase_N"/>
</dbReference>
<dbReference type="AlphaFoldDB" id="J3P152"/>
<dbReference type="InterPro" id="IPR003953">
    <property type="entry name" value="FAD-dep_OxRdtase_2_FAD-bd"/>
</dbReference>
<dbReference type="EnsemblFungi" id="EJT77337">
    <property type="protein sequence ID" value="EJT77337"/>
    <property type="gene ID" value="GGTG_07249"/>
</dbReference>
<reference evidence="8" key="3">
    <citation type="submission" date="2010-09" db="EMBL/GenBank/DDBJ databases">
        <title>Annotation of Gaeumannomyces graminis var. tritici R3-111a-1.</title>
        <authorList>
            <consortium name="The Broad Institute Genome Sequencing Platform"/>
            <person name="Ma L.-J."/>
            <person name="Dead R."/>
            <person name="Young S.K."/>
            <person name="Zeng Q."/>
            <person name="Gargeya S."/>
            <person name="Fitzgerald M."/>
            <person name="Haas B."/>
            <person name="Abouelleil A."/>
            <person name="Alvarado L."/>
            <person name="Arachchi H.M."/>
            <person name="Berlin A."/>
            <person name="Brown A."/>
            <person name="Chapman S.B."/>
            <person name="Chen Z."/>
            <person name="Dunbar C."/>
            <person name="Freedman E."/>
            <person name="Gearin G."/>
            <person name="Gellesch M."/>
            <person name="Goldberg J."/>
            <person name="Griggs A."/>
            <person name="Gujja S."/>
            <person name="Heiman D."/>
            <person name="Howarth C."/>
            <person name="Larson L."/>
            <person name="Lui A."/>
            <person name="MacDonald P.J.P."/>
            <person name="Mehta T."/>
            <person name="Montmayeur A."/>
            <person name="Murphy C."/>
            <person name="Neiman D."/>
            <person name="Pearson M."/>
            <person name="Priest M."/>
            <person name="Roberts A."/>
            <person name="Saif S."/>
            <person name="Shea T."/>
            <person name="Shenoy N."/>
            <person name="Sisk P."/>
            <person name="Stolte C."/>
            <person name="Sykes S."/>
            <person name="Yandava C."/>
            <person name="Wortman J."/>
            <person name="Nusbaum C."/>
            <person name="Birren B."/>
        </authorList>
    </citation>
    <scope>NUCLEOTIDE SEQUENCE</scope>
    <source>
        <strain evidence="8">R3-111a-1</strain>
    </source>
</reference>
<dbReference type="OrthoDB" id="413885at2759"/>
<dbReference type="VEuPathDB" id="FungiDB:GGTG_07249"/>
<reference evidence="10" key="1">
    <citation type="submission" date="2010-07" db="EMBL/GenBank/DDBJ databases">
        <title>The genome sequence of Gaeumannomyces graminis var. tritici strain R3-111a-1.</title>
        <authorList>
            <consortium name="The Broad Institute Genome Sequencing Platform"/>
            <person name="Ma L.-J."/>
            <person name="Dead R."/>
            <person name="Young S."/>
            <person name="Zeng Q."/>
            <person name="Koehrsen M."/>
            <person name="Alvarado L."/>
            <person name="Berlin A."/>
            <person name="Chapman S.B."/>
            <person name="Chen Z."/>
            <person name="Freedman E."/>
            <person name="Gellesch M."/>
            <person name="Goldberg J."/>
            <person name="Griggs A."/>
            <person name="Gujja S."/>
            <person name="Heilman E.R."/>
            <person name="Heiman D."/>
            <person name="Hepburn T."/>
            <person name="Howarth C."/>
            <person name="Jen D."/>
            <person name="Larson L."/>
            <person name="Mehta T."/>
            <person name="Neiman D."/>
            <person name="Pearson M."/>
            <person name="Roberts A."/>
            <person name="Saif S."/>
            <person name="Shea T."/>
            <person name="Shenoy N."/>
            <person name="Sisk P."/>
            <person name="Stolte C."/>
            <person name="Sykes S."/>
            <person name="Walk T."/>
            <person name="White J."/>
            <person name="Yandava C."/>
            <person name="Haas B."/>
            <person name="Nusbaum C."/>
            <person name="Birren B."/>
        </authorList>
    </citation>
    <scope>NUCLEOTIDE SEQUENCE [LARGE SCALE GENOMIC DNA]</scope>
    <source>
        <strain evidence="10">R3-111a-1</strain>
    </source>
</reference>
<dbReference type="PANTHER" id="PTHR47190:SF2">
    <property type="entry name" value="CELLOBIOSE DEHYDROGENASE (AFU_ORTHOLOGUE AFUA_2G17620)"/>
    <property type="match status" value="1"/>
</dbReference>
<evidence type="ECO:0000313" key="10">
    <source>
        <dbReference type="Proteomes" id="UP000006039"/>
    </source>
</evidence>
<feature type="domain" description="FAD-dependent oxidoreductase 2 FAD-binding" evidence="6">
    <location>
        <begin position="24"/>
        <end position="58"/>
    </location>
</feature>
<dbReference type="PRINTS" id="PR00411">
    <property type="entry name" value="PNDRDTASEI"/>
</dbReference>
<evidence type="ECO:0000256" key="1">
    <source>
        <dbReference type="ARBA" id="ARBA00010790"/>
    </source>
</evidence>
<dbReference type="PIRSF" id="PIRSF000137">
    <property type="entry name" value="Alcohol_oxidase"/>
    <property type="match status" value="1"/>
</dbReference>
<keyword evidence="2" id="KW-0285">Flavoprotein</keyword>
<proteinExistence type="inferred from homology"/>
<evidence type="ECO:0000256" key="3">
    <source>
        <dbReference type="ARBA" id="ARBA00023002"/>
    </source>
</evidence>
<dbReference type="EMBL" id="GL385397">
    <property type="protein sequence ID" value="EJT77337.1"/>
    <property type="molecule type" value="Genomic_DNA"/>
</dbReference>
<evidence type="ECO:0000313" key="9">
    <source>
        <dbReference type="EnsemblFungi" id="EJT77337"/>
    </source>
</evidence>
<dbReference type="InterPro" id="IPR012132">
    <property type="entry name" value="GMC_OxRdtase"/>
</dbReference>
<dbReference type="STRING" id="644352.J3P152"/>
<evidence type="ECO:0008006" key="11">
    <source>
        <dbReference type="Google" id="ProtNLM"/>
    </source>
</evidence>
<feature type="binding site" evidence="4">
    <location>
        <begin position="544"/>
        <end position="545"/>
    </location>
    <ligand>
        <name>FAD</name>
        <dbReference type="ChEBI" id="CHEBI:57692"/>
    </ligand>
</feature>
<accession>J3P152</accession>
<dbReference type="eggNOG" id="KOG1238">
    <property type="taxonomic scope" value="Eukaryota"/>
</dbReference>
<feature type="domain" description="Glucose-methanol-choline oxidoreductase C-terminal" evidence="7">
    <location>
        <begin position="419"/>
        <end position="551"/>
    </location>
</feature>
<gene>
    <name evidence="9" type="primary">20347707</name>
    <name evidence="8" type="ORF">GGTG_07249</name>
</gene>
<dbReference type="InterPro" id="IPR007867">
    <property type="entry name" value="GMC_OxRtase_C"/>
</dbReference>
<dbReference type="Pfam" id="PF00890">
    <property type="entry name" value="FAD_binding_2"/>
    <property type="match status" value="1"/>
</dbReference>
<dbReference type="Pfam" id="PF05199">
    <property type="entry name" value="GMC_oxred_C"/>
    <property type="match status" value="1"/>
</dbReference>
<dbReference type="SUPFAM" id="SSF54373">
    <property type="entry name" value="FAD-linked reductases, C-terminal domain"/>
    <property type="match status" value="1"/>
</dbReference>
<protein>
    <recommendedName>
        <fullName evidence="11">Cellobiose dehydrogenase</fullName>
    </recommendedName>
</protein>
<sequence>MNGNTEAASLSGQRTTAPIGSGYDYIVIGSGAGGMPAAARLAESGKKVLLIERGSVSTYRFGGRRRPAWLEDTNLTRYDVPGLYNVIWHNHDGIRNADVGPITGRLLGGGPAINAGLWFRPQAADWDGIGNPEGWRAADMAGATERAFARVPWTERPAVDGVLHNTKVHELVTKGLAAKGWRAVVANDEPEAKQRTFAHAAHFFMDGERGGPLRTYLGEAADKHAGGNLEIWTDTTVTRLERRGDTVTGVQVDAVGEAGHSGVVKVGDGGRVILSAGVFGTAKILFRSGIGPRDQLEVVAGVEGGEMTPPSQWIELPVGQELDDHVNTAIAFEHPDIVHYDFDAAFDNPPRADAEKYLSGRSGILAQASPNINPVFWESIKGADGITRHFQWTSYTLGPQSGSGNNSAALHAGLGLGKTSRGRVTIDSSLNMGVGTMPYFNDEGNHDLEAVIETVAHVVEAVSAIPGVKMLEPAPGQDVREYVESIPVTIARTANHWVGTTRLGTDSGLEGGRAVVDVNAQVYGTRNLHVVDASIVNGIQTANPQAGIIIAAEKAIERILGLDN</sequence>
<organism evidence="8">
    <name type="scientific">Gaeumannomyces tritici (strain R3-111a-1)</name>
    <name type="common">Wheat and barley take-all root rot fungus</name>
    <name type="synonym">Gaeumannomyces graminis var. tritici</name>
    <dbReference type="NCBI Taxonomy" id="644352"/>
    <lineage>
        <taxon>Eukaryota</taxon>
        <taxon>Fungi</taxon>
        <taxon>Dikarya</taxon>
        <taxon>Ascomycota</taxon>
        <taxon>Pezizomycotina</taxon>
        <taxon>Sordariomycetes</taxon>
        <taxon>Sordariomycetidae</taxon>
        <taxon>Magnaporthales</taxon>
        <taxon>Magnaporthaceae</taxon>
        <taxon>Gaeumannomyces</taxon>
    </lineage>
</organism>
<reference evidence="8" key="2">
    <citation type="submission" date="2010-07" db="EMBL/GenBank/DDBJ databases">
        <authorList>
            <consortium name="The Broad Institute Genome Sequencing Platform"/>
            <consortium name="Broad Institute Genome Sequencing Center for Infectious Disease"/>
            <person name="Ma L.-J."/>
            <person name="Dead R."/>
            <person name="Young S."/>
            <person name="Zeng Q."/>
            <person name="Koehrsen M."/>
            <person name="Alvarado L."/>
            <person name="Berlin A."/>
            <person name="Chapman S.B."/>
            <person name="Chen Z."/>
            <person name="Freedman E."/>
            <person name="Gellesch M."/>
            <person name="Goldberg J."/>
            <person name="Griggs A."/>
            <person name="Gujja S."/>
            <person name="Heilman E.R."/>
            <person name="Heiman D."/>
            <person name="Hepburn T."/>
            <person name="Howarth C."/>
            <person name="Jen D."/>
            <person name="Larson L."/>
            <person name="Mehta T."/>
            <person name="Neiman D."/>
            <person name="Pearson M."/>
            <person name="Roberts A."/>
            <person name="Saif S."/>
            <person name="Shea T."/>
            <person name="Shenoy N."/>
            <person name="Sisk P."/>
            <person name="Stolte C."/>
            <person name="Sykes S."/>
            <person name="Walk T."/>
            <person name="White J."/>
            <person name="Yandava C."/>
            <person name="Haas B."/>
            <person name="Nusbaum C."/>
            <person name="Birren B."/>
        </authorList>
    </citation>
    <scope>NUCLEOTIDE SEQUENCE</scope>
    <source>
        <strain evidence="8">R3-111a-1</strain>
    </source>
</reference>
<evidence type="ECO:0000259" key="6">
    <source>
        <dbReference type="Pfam" id="PF00890"/>
    </source>
</evidence>
<keyword evidence="4" id="KW-0274">FAD</keyword>
<comment type="cofactor">
    <cofactor evidence="4">
        <name>FAD</name>
        <dbReference type="ChEBI" id="CHEBI:57692"/>
    </cofactor>
</comment>
<keyword evidence="10" id="KW-1185">Reference proteome</keyword>
<evidence type="ECO:0000259" key="5">
    <source>
        <dbReference type="Pfam" id="PF00732"/>
    </source>
</evidence>
<feature type="domain" description="Glucose-methanol-choline oxidoreductase N-terminal" evidence="5">
    <location>
        <begin position="59"/>
        <end position="326"/>
    </location>
</feature>
<keyword evidence="3" id="KW-0560">Oxidoreductase</keyword>